<evidence type="ECO:0000313" key="2">
    <source>
        <dbReference type="Proteomes" id="UP001055879"/>
    </source>
</evidence>
<sequence>MGGWVRIHLRWELVGKTDEGNSQNNTVGYHHSHEHQKLLGAKYKPKPSPNSQPYSPSISTTTTVAAIAVADPPTIQHHLGAVTNVDVTLSFQHTHHFPVFVP</sequence>
<comment type="caution">
    <text evidence="1">The sequence shown here is derived from an EMBL/GenBank/DDBJ whole genome shotgun (WGS) entry which is preliminary data.</text>
</comment>
<name>A0ACB9CID1_ARCLA</name>
<reference evidence="1 2" key="2">
    <citation type="journal article" date="2022" name="Mol. Ecol. Resour.">
        <title>The genomes of chicory, endive, great burdock and yacon provide insights into Asteraceae paleo-polyploidization history and plant inulin production.</title>
        <authorList>
            <person name="Fan W."/>
            <person name="Wang S."/>
            <person name="Wang H."/>
            <person name="Wang A."/>
            <person name="Jiang F."/>
            <person name="Liu H."/>
            <person name="Zhao H."/>
            <person name="Xu D."/>
            <person name="Zhang Y."/>
        </authorList>
    </citation>
    <scope>NUCLEOTIDE SEQUENCE [LARGE SCALE GENOMIC DNA]</scope>
    <source>
        <strain evidence="2">cv. Niubang</strain>
    </source>
</reference>
<protein>
    <submittedName>
        <fullName evidence="1">Uncharacterized protein</fullName>
    </submittedName>
</protein>
<keyword evidence="2" id="KW-1185">Reference proteome</keyword>
<dbReference type="Proteomes" id="UP001055879">
    <property type="component" value="Linkage Group LG04"/>
</dbReference>
<organism evidence="1 2">
    <name type="scientific">Arctium lappa</name>
    <name type="common">Greater burdock</name>
    <name type="synonym">Lappa major</name>
    <dbReference type="NCBI Taxonomy" id="4217"/>
    <lineage>
        <taxon>Eukaryota</taxon>
        <taxon>Viridiplantae</taxon>
        <taxon>Streptophyta</taxon>
        <taxon>Embryophyta</taxon>
        <taxon>Tracheophyta</taxon>
        <taxon>Spermatophyta</taxon>
        <taxon>Magnoliopsida</taxon>
        <taxon>eudicotyledons</taxon>
        <taxon>Gunneridae</taxon>
        <taxon>Pentapetalae</taxon>
        <taxon>asterids</taxon>
        <taxon>campanulids</taxon>
        <taxon>Asterales</taxon>
        <taxon>Asteraceae</taxon>
        <taxon>Carduoideae</taxon>
        <taxon>Cardueae</taxon>
        <taxon>Arctiinae</taxon>
        <taxon>Arctium</taxon>
    </lineage>
</organism>
<dbReference type="EMBL" id="CM042050">
    <property type="protein sequence ID" value="KAI3733908.1"/>
    <property type="molecule type" value="Genomic_DNA"/>
</dbReference>
<evidence type="ECO:0000313" key="1">
    <source>
        <dbReference type="EMBL" id="KAI3733908.1"/>
    </source>
</evidence>
<accession>A0ACB9CID1</accession>
<gene>
    <name evidence="1" type="ORF">L6452_13366</name>
</gene>
<proteinExistence type="predicted"/>
<reference evidence="2" key="1">
    <citation type="journal article" date="2022" name="Mol. Ecol. Resour.">
        <title>The genomes of chicory, endive, great burdock and yacon provide insights into Asteraceae palaeo-polyploidization history and plant inulin production.</title>
        <authorList>
            <person name="Fan W."/>
            <person name="Wang S."/>
            <person name="Wang H."/>
            <person name="Wang A."/>
            <person name="Jiang F."/>
            <person name="Liu H."/>
            <person name="Zhao H."/>
            <person name="Xu D."/>
            <person name="Zhang Y."/>
        </authorList>
    </citation>
    <scope>NUCLEOTIDE SEQUENCE [LARGE SCALE GENOMIC DNA]</scope>
    <source>
        <strain evidence="2">cv. Niubang</strain>
    </source>
</reference>